<comment type="caution">
    <text evidence="1">The sequence shown here is derived from an EMBL/GenBank/DDBJ whole genome shotgun (WGS) entry which is preliminary data.</text>
</comment>
<proteinExistence type="predicted"/>
<name>A0A369QGE8_9BACT</name>
<dbReference type="EMBL" id="QASA01000001">
    <property type="protein sequence ID" value="RDC62306.1"/>
    <property type="molecule type" value="Genomic_DNA"/>
</dbReference>
<evidence type="ECO:0000313" key="2">
    <source>
        <dbReference type="Proteomes" id="UP000253919"/>
    </source>
</evidence>
<sequence length="63" mass="7427">MKLEIYPNTNEEEYDIMTERLNMLADALANVQPGRNLPKAIEDKIGSWDIIHFLKKLIYKITY</sequence>
<dbReference type="AlphaFoldDB" id="A0A369QGE8"/>
<dbReference type="Proteomes" id="UP000253919">
    <property type="component" value="Unassembled WGS sequence"/>
</dbReference>
<evidence type="ECO:0000313" key="1">
    <source>
        <dbReference type="EMBL" id="RDC62306.1"/>
    </source>
</evidence>
<accession>A0A369QGE8</accession>
<keyword evidence="2" id="KW-1185">Reference proteome</keyword>
<reference evidence="1 2" key="1">
    <citation type="submission" date="2018-04" db="EMBL/GenBank/DDBJ databases">
        <title>Adhaeribacter sp. HMF7616 genome sequencing and assembly.</title>
        <authorList>
            <person name="Kang H."/>
            <person name="Kang J."/>
            <person name="Cha I."/>
            <person name="Kim H."/>
            <person name="Joh K."/>
        </authorList>
    </citation>
    <scope>NUCLEOTIDE SEQUENCE [LARGE SCALE GENOMIC DNA]</scope>
    <source>
        <strain evidence="1 2">HMF7616</strain>
    </source>
</reference>
<dbReference type="RefSeq" id="WP_115371764.1">
    <property type="nucleotide sequence ID" value="NZ_QASA01000001.1"/>
</dbReference>
<organism evidence="1 2">
    <name type="scientific">Adhaeribacter pallidiroseus</name>
    <dbReference type="NCBI Taxonomy" id="2072847"/>
    <lineage>
        <taxon>Bacteria</taxon>
        <taxon>Pseudomonadati</taxon>
        <taxon>Bacteroidota</taxon>
        <taxon>Cytophagia</taxon>
        <taxon>Cytophagales</taxon>
        <taxon>Hymenobacteraceae</taxon>
        <taxon>Adhaeribacter</taxon>
    </lineage>
</organism>
<protein>
    <submittedName>
        <fullName evidence="1">Uncharacterized protein</fullName>
    </submittedName>
</protein>
<gene>
    <name evidence="1" type="ORF">AHMF7616_00899</name>
</gene>